<evidence type="ECO:0000259" key="2">
    <source>
        <dbReference type="Pfam" id="PF01556"/>
    </source>
</evidence>
<dbReference type="PANTHER" id="PTHR43096">
    <property type="entry name" value="DNAJ HOMOLOG 1, MITOCHONDRIAL-RELATED"/>
    <property type="match status" value="1"/>
</dbReference>
<name>A0AAE3DYW5_9FIRM</name>
<dbReference type="Pfam" id="PF01556">
    <property type="entry name" value="DnaJ_C"/>
    <property type="match status" value="1"/>
</dbReference>
<dbReference type="CDD" id="cd10747">
    <property type="entry name" value="DnaJ_C"/>
    <property type="match status" value="1"/>
</dbReference>
<evidence type="ECO:0000313" key="3">
    <source>
        <dbReference type="EMBL" id="MCC2210468.1"/>
    </source>
</evidence>
<organism evidence="3 4">
    <name type="scientific">Hominilimicola fabiformis</name>
    <dbReference type="NCBI Taxonomy" id="2885356"/>
    <lineage>
        <taxon>Bacteria</taxon>
        <taxon>Bacillati</taxon>
        <taxon>Bacillota</taxon>
        <taxon>Clostridia</taxon>
        <taxon>Eubacteriales</taxon>
        <taxon>Oscillospiraceae</taxon>
        <taxon>Hominilimicola</taxon>
    </lineage>
</organism>
<keyword evidence="4" id="KW-1185">Reference proteome</keyword>
<dbReference type="InterPro" id="IPR008971">
    <property type="entry name" value="HSP40/DnaJ_pept-bd"/>
</dbReference>
<dbReference type="Gene3D" id="2.60.260.20">
    <property type="entry name" value="Urease metallochaperone UreE, N-terminal domain"/>
    <property type="match status" value="2"/>
</dbReference>
<dbReference type="SUPFAM" id="SSF49493">
    <property type="entry name" value="HSP40/DnaJ peptide-binding domain"/>
    <property type="match status" value="2"/>
</dbReference>
<proteinExistence type="predicted"/>
<dbReference type="AlphaFoldDB" id="A0AAE3DYW5"/>
<gene>
    <name evidence="3" type="ORF">LKE05_06650</name>
</gene>
<reference evidence="3 4" key="1">
    <citation type="submission" date="2021-10" db="EMBL/GenBank/DDBJ databases">
        <title>Anaerobic single-cell dispensing facilitates the cultivation of human gut bacteria.</title>
        <authorList>
            <person name="Afrizal A."/>
        </authorList>
    </citation>
    <scope>NUCLEOTIDE SEQUENCE [LARGE SCALE GENOMIC DNA]</scope>
    <source>
        <strain evidence="3 4">CLA-AA-H232</strain>
    </source>
</reference>
<keyword evidence="1" id="KW-0143">Chaperone</keyword>
<dbReference type="PANTHER" id="PTHR43096:SF52">
    <property type="entry name" value="DNAJ HOMOLOG 1, MITOCHONDRIAL-RELATED"/>
    <property type="match status" value="1"/>
</dbReference>
<dbReference type="GO" id="GO:0042026">
    <property type="term" value="P:protein refolding"/>
    <property type="evidence" value="ECO:0007669"/>
    <property type="project" value="TreeGrafter"/>
</dbReference>
<dbReference type="GO" id="GO:0051082">
    <property type="term" value="F:unfolded protein binding"/>
    <property type="evidence" value="ECO:0007669"/>
    <property type="project" value="InterPro"/>
</dbReference>
<evidence type="ECO:0000256" key="1">
    <source>
        <dbReference type="ARBA" id="ARBA00023186"/>
    </source>
</evidence>
<dbReference type="Proteomes" id="UP001198242">
    <property type="component" value="Unassembled WGS sequence"/>
</dbReference>
<evidence type="ECO:0000313" key="4">
    <source>
        <dbReference type="Proteomes" id="UP001198242"/>
    </source>
</evidence>
<comment type="caution">
    <text evidence="3">The sequence shown here is derived from an EMBL/GenBank/DDBJ whole genome shotgun (WGS) entry which is preliminary data.</text>
</comment>
<protein>
    <submittedName>
        <fullName evidence="3">HSP40/DnaJ peptide-binding protein</fullName>
    </submittedName>
</protein>
<accession>A0AAE3DYW5</accession>
<dbReference type="GO" id="GO:0005737">
    <property type="term" value="C:cytoplasm"/>
    <property type="evidence" value="ECO:0007669"/>
    <property type="project" value="TreeGrafter"/>
</dbReference>
<dbReference type="InterPro" id="IPR002939">
    <property type="entry name" value="DnaJ_C"/>
</dbReference>
<feature type="domain" description="Chaperone DnaJ C-terminal" evidence="2">
    <location>
        <begin position="8"/>
        <end position="155"/>
    </location>
</feature>
<dbReference type="EMBL" id="JAJEQM010000007">
    <property type="protein sequence ID" value="MCC2210468.1"/>
    <property type="molecule type" value="Genomic_DNA"/>
</dbReference>
<sequence>MRGSDVYTTVEIAFEESILGCRKEITVQHEEICPCSNEENRTDNCTICNNTGKVLKKFIYDISIPRGIFSGQVLKIKGKGNVGINGGENGDLVINIQVKQKKGFARTGQDVVYYMTISFPQAVLGAVINVPTAYGTVNCEIPAGIKPGEQLCLAGYFFKNC</sequence>